<dbReference type="PANTHER" id="PTHR47618:SF1">
    <property type="entry name" value="BIFUNCTIONAL OLIGORIBONUCLEASE AND PAP PHOSPHATASE NRNA"/>
    <property type="match status" value="1"/>
</dbReference>
<dbReference type="Pfam" id="PF01368">
    <property type="entry name" value="DHH"/>
    <property type="match status" value="1"/>
</dbReference>
<proteinExistence type="predicted"/>
<dbReference type="KEGG" id="qdo:H9Q78_12730"/>
<evidence type="ECO:0000259" key="2">
    <source>
        <dbReference type="Pfam" id="PF02272"/>
    </source>
</evidence>
<dbReference type="EMBL" id="CP060634">
    <property type="protein sequence ID" value="QNM05289.1"/>
    <property type="molecule type" value="Genomic_DNA"/>
</dbReference>
<protein>
    <submittedName>
        <fullName evidence="3">Bifunctional oligoribonuclease/PAP phosphatase NrnA</fullName>
    </submittedName>
</protein>
<feature type="domain" description="DDH" evidence="1">
    <location>
        <begin position="13"/>
        <end position="153"/>
    </location>
</feature>
<gene>
    <name evidence="3" type="ORF">H9Q78_12730</name>
</gene>
<dbReference type="Gene3D" id="3.90.1640.10">
    <property type="entry name" value="inorganic pyrophosphatase (n-terminal core)"/>
    <property type="match status" value="1"/>
</dbReference>
<dbReference type="InterPro" id="IPR038763">
    <property type="entry name" value="DHH_sf"/>
</dbReference>
<dbReference type="AlphaFoldDB" id="A0A7G9G3A7"/>
<dbReference type="InterPro" id="IPR001667">
    <property type="entry name" value="DDH_dom"/>
</dbReference>
<evidence type="ECO:0000313" key="3">
    <source>
        <dbReference type="EMBL" id="QNM05289.1"/>
    </source>
</evidence>
<keyword evidence="4" id="KW-1185">Reference proteome</keyword>
<sequence>MEQLKEILTEVNNVAVIGHVRPDGDCVGSCLGLRNYLELSAPELQVQVYLEPFPEAFSFLKGADTVSHDTADGNVYDLCIVLDASDKERLGGFAGYFDHAGKTVCIDHHVTNTGFAGLMHVRPECSATSEALYMLMDDAYVDRQVAECLYMGIVHDTGVFKHSNTTRATMEIAGRLIEKGIPFSEIIDRTFYEKTYKQNQILGRALTESVLFMDGTCIYSAVRQKDLDFYQVDTKELDGIIDQLRITKGVECAVFLYETAPQEFKVSMRSNNVVDVSRIAAFFGGGGHVRAAGCTMTGSVYDVLNNLSERIEMQLMDAGLR</sequence>
<evidence type="ECO:0000259" key="1">
    <source>
        <dbReference type="Pfam" id="PF01368"/>
    </source>
</evidence>
<dbReference type="InterPro" id="IPR003156">
    <property type="entry name" value="DHHA1_dom"/>
</dbReference>
<dbReference type="InterPro" id="IPR051319">
    <property type="entry name" value="Oligoribo/pAp-PDE_c-di-AMP_PDE"/>
</dbReference>
<dbReference type="GO" id="GO:0003676">
    <property type="term" value="F:nucleic acid binding"/>
    <property type="evidence" value="ECO:0007669"/>
    <property type="project" value="InterPro"/>
</dbReference>
<feature type="domain" description="DHHA1" evidence="2">
    <location>
        <begin position="222"/>
        <end position="313"/>
    </location>
</feature>
<dbReference type="SUPFAM" id="SSF64182">
    <property type="entry name" value="DHH phosphoesterases"/>
    <property type="match status" value="1"/>
</dbReference>
<organism evidence="3 4">
    <name type="scientific">Qiania dongpingensis</name>
    <dbReference type="NCBI Taxonomy" id="2763669"/>
    <lineage>
        <taxon>Bacteria</taxon>
        <taxon>Bacillati</taxon>
        <taxon>Bacillota</taxon>
        <taxon>Clostridia</taxon>
        <taxon>Lachnospirales</taxon>
        <taxon>Lachnospiraceae</taxon>
        <taxon>Qiania</taxon>
    </lineage>
</organism>
<dbReference type="PANTHER" id="PTHR47618">
    <property type="entry name" value="BIFUNCTIONAL OLIGORIBONUCLEASE AND PAP PHOSPHATASE NRNA"/>
    <property type="match status" value="1"/>
</dbReference>
<evidence type="ECO:0000313" key="4">
    <source>
        <dbReference type="Proteomes" id="UP000515823"/>
    </source>
</evidence>
<dbReference type="Pfam" id="PF02272">
    <property type="entry name" value="DHHA1"/>
    <property type="match status" value="1"/>
</dbReference>
<dbReference type="RefSeq" id="WP_249302154.1">
    <property type="nucleotide sequence ID" value="NZ_CP060634.1"/>
</dbReference>
<accession>A0A7G9G3A7</accession>
<reference evidence="3 4" key="1">
    <citation type="submission" date="2020-08" db="EMBL/GenBank/DDBJ databases">
        <authorList>
            <person name="Liu C."/>
            <person name="Sun Q."/>
        </authorList>
    </citation>
    <scope>NUCLEOTIDE SEQUENCE [LARGE SCALE GENOMIC DNA]</scope>
    <source>
        <strain evidence="3 4">NSJ-38</strain>
    </source>
</reference>
<dbReference type="Gene3D" id="3.10.310.30">
    <property type="match status" value="1"/>
</dbReference>
<name>A0A7G9G3A7_9FIRM</name>
<dbReference type="Proteomes" id="UP000515823">
    <property type="component" value="Chromosome"/>
</dbReference>